<dbReference type="InParanoid" id="A0A674HD67"/>
<dbReference type="Ensembl" id="ENSTGUT00000021450.1">
    <property type="protein sequence ID" value="ENSTGUP00000032508.1"/>
    <property type="gene ID" value="ENSTGUG00000024095.1"/>
</dbReference>
<evidence type="ECO:0000313" key="2">
    <source>
        <dbReference type="Proteomes" id="UP000007754"/>
    </source>
</evidence>
<organism evidence="1 2">
    <name type="scientific">Taeniopygia guttata</name>
    <name type="common">Zebra finch</name>
    <name type="synonym">Poephila guttata</name>
    <dbReference type="NCBI Taxonomy" id="59729"/>
    <lineage>
        <taxon>Eukaryota</taxon>
        <taxon>Metazoa</taxon>
        <taxon>Chordata</taxon>
        <taxon>Craniata</taxon>
        <taxon>Vertebrata</taxon>
        <taxon>Euteleostomi</taxon>
        <taxon>Archelosauria</taxon>
        <taxon>Archosauria</taxon>
        <taxon>Dinosauria</taxon>
        <taxon>Saurischia</taxon>
        <taxon>Theropoda</taxon>
        <taxon>Coelurosauria</taxon>
        <taxon>Aves</taxon>
        <taxon>Neognathae</taxon>
        <taxon>Neoaves</taxon>
        <taxon>Telluraves</taxon>
        <taxon>Australaves</taxon>
        <taxon>Passeriformes</taxon>
        <taxon>Passeroidea</taxon>
        <taxon>Estrildidae</taxon>
        <taxon>Estrildinae</taxon>
        <taxon>Taeniopygia</taxon>
    </lineage>
</organism>
<dbReference type="AlphaFoldDB" id="A0A674HD67"/>
<evidence type="ECO:0008006" key="3">
    <source>
        <dbReference type="Google" id="ProtNLM"/>
    </source>
</evidence>
<protein>
    <recommendedName>
        <fullName evidence="3">Ubiquitinyl hydrolase 1</fullName>
    </recommendedName>
</protein>
<proteinExistence type="predicted"/>
<accession>A0A674HD67</accession>
<sequence length="92" mass="9441">MEGIWGNLGGFWGGVSGLCALHALNNLLQRPWLSQASGSRIWGLRVSEFGGVSGQFPEFGEGSQGSLGAVEGVGAGWGLEGFPIWGGVSGSF</sequence>
<reference evidence="1" key="1">
    <citation type="submission" date="2025-08" db="UniProtKB">
        <authorList>
            <consortium name="Ensembl"/>
        </authorList>
    </citation>
    <scope>IDENTIFICATION</scope>
</reference>
<keyword evidence="2" id="KW-1185">Reference proteome</keyword>
<dbReference type="Proteomes" id="UP000007754">
    <property type="component" value="Unplaced"/>
</dbReference>
<reference evidence="1" key="2">
    <citation type="submission" date="2025-09" db="UniProtKB">
        <authorList>
            <consortium name="Ensembl"/>
        </authorList>
    </citation>
    <scope>IDENTIFICATION</scope>
</reference>
<evidence type="ECO:0000313" key="1">
    <source>
        <dbReference type="Ensembl" id="ENSTGUP00000032508.1"/>
    </source>
</evidence>
<name>A0A674HD67_TAEGU</name>